<dbReference type="EMBL" id="FOLS01000016">
    <property type="protein sequence ID" value="SFD09972.1"/>
    <property type="molecule type" value="Genomic_DNA"/>
</dbReference>
<feature type="domain" description="Peptidoglycan binding-like" evidence="1">
    <location>
        <begin position="175"/>
        <end position="230"/>
    </location>
</feature>
<dbReference type="Gene3D" id="1.10.101.10">
    <property type="entry name" value="PGBD-like superfamily/PGBD"/>
    <property type="match status" value="1"/>
</dbReference>
<dbReference type="InterPro" id="IPR036365">
    <property type="entry name" value="PGBD-like_sf"/>
</dbReference>
<dbReference type="KEGG" id="pcq:PcP3B5_21320"/>
<gene>
    <name evidence="2" type="ORF">SAMN05216577_116143</name>
</gene>
<dbReference type="AlphaFoldDB" id="A0AAQ1HPN4"/>
<dbReference type="InterPro" id="IPR036366">
    <property type="entry name" value="PGBDSf"/>
</dbReference>
<comment type="caution">
    <text evidence="2">The sequence shown here is derived from an EMBL/GenBank/DDBJ whole genome shotgun (WGS) entry which is preliminary data.</text>
</comment>
<keyword evidence="3" id="KW-1185">Reference proteome</keyword>
<evidence type="ECO:0000259" key="1">
    <source>
        <dbReference type="Pfam" id="PF01471"/>
    </source>
</evidence>
<name>A0AAQ1HPN4_9PSED</name>
<dbReference type="InterPro" id="IPR038765">
    <property type="entry name" value="Papain-like_cys_pep_sf"/>
</dbReference>
<dbReference type="Pfam" id="PF01471">
    <property type="entry name" value="PG_binding_1"/>
    <property type="match status" value="1"/>
</dbReference>
<organism evidence="2 3">
    <name type="scientific">Pseudomonas citronellolis</name>
    <dbReference type="NCBI Taxonomy" id="53408"/>
    <lineage>
        <taxon>Bacteria</taxon>
        <taxon>Pseudomonadati</taxon>
        <taxon>Pseudomonadota</taxon>
        <taxon>Gammaproteobacteria</taxon>
        <taxon>Pseudomonadales</taxon>
        <taxon>Pseudomonadaceae</taxon>
        <taxon>Pseudomonas</taxon>
    </lineage>
</organism>
<dbReference type="Gene3D" id="3.90.1720.10">
    <property type="entry name" value="endopeptidase domain like (from Nostoc punctiforme)"/>
    <property type="match status" value="1"/>
</dbReference>
<evidence type="ECO:0000313" key="3">
    <source>
        <dbReference type="Proteomes" id="UP000183385"/>
    </source>
</evidence>
<dbReference type="SUPFAM" id="SSF54001">
    <property type="entry name" value="Cysteine proteinases"/>
    <property type="match status" value="1"/>
</dbReference>
<dbReference type="GeneID" id="72999412"/>
<sequence length="235" mass="24915">MVTGLDLYTLAATKKNQKYANVLVPKDNPNWNGPWDCAEFVSWVAYQKLKKLYGCVNNQGNPATTEAYSGAWVHDASNGTLIPTNEADAMLTAGVVLVRKPPLPGHMGHVAITDGAGKTMEAAGTGLGVRAGNVTGRVWDYYCRLPGVSYSSNPGTPRLKPPPSVIRLEQPNVKGPKVTEIQQALKAAGFDPGKIDGAYGPHTTAAVAAFQTTHRLVADGVVGPATARALKIQWP</sequence>
<dbReference type="RefSeq" id="WP_051878371.1">
    <property type="nucleotide sequence ID" value="NZ_BGPP01000004.1"/>
</dbReference>
<dbReference type="Proteomes" id="UP000183385">
    <property type="component" value="Unassembled WGS sequence"/>
</dbReference>
<proteinExistence type="predicted"/>
<reference evidence="2 3" key="1">
    <citation type="submission" date="2016-10" db="EMBL/GenBank/DDBJ databases">
        <authorList>
            <person name="Varghese N."/>
            <person name="Submissions S."/>
        </authorList>
    </citation>
    <scope>NUCLEOTIDE SEQUENCE [LARGE SCALE GENOMIC DNA]</scope>
    <source>
        <strain evidence="2 3">LMG 18378</strain>
    </source>
</reference>
<dbReference type="SUPFAM" id="SSF47090">
    <property type="entry name" value="PGBD-like"/>
    <property type="match status" value="1"/>
</dbReference>
<protein>
    <submittedName>
        <fullName evidence="2">Peptidoglycan binding domain-containing protein</fullName>
    </submittedName>
</protein>
<accession>A0AAQ1HPN4</accession>
<evidence type="ECO:0000313" key="2">
    <source>
        <dbReference type="EMBL" id="SFD09972.1"/>
    </source>
</evidence>
<dbReference type="InterPro" id="IPR002477">
    <property type="entry name" value="Peptidoglycan-bd-like"/>
</dbReference>